<evidence type="ECO:0000256" key="12">
    <source>
        <dbReference type="SAM" id="MobiDB-lite"/>
    </source>
</evidence>
<evidence type="ECO:0000256" key="7">
    <source>
        <dbReference type="ARBA" id="ARBA00023054"/>
    </source>
</evidence>
<feature type="compositionally biased region" description="Basic and acidic residues" evidence="12">
    <location>
        <begin position="317"/>
        <end position="344"/>
    </location>
</feature>
<dbReference type="Pfam" id="PF13476">
    <property type="entry name" value="AAA_23"/>
    <property type="match status" value="1"/>
</dbReference>
<comment type="function">
    <text evidence="10">Part of the Rad50/Mre11 complex, which is involved in the early steps of DNA double-strand break (DSB) repair. Rad50 controls the balance between DNA end bridging and DNA resection via ATP-dependent structural rearrangements of the Rad50/Mre11 complex.</text>
</comment>
<keyword evidence="2 10" id="KW-0547">Nucleotide-binding</keyword>
<dbReference type="GO" id="GO:0016887">
    <property type="term" value="F:ATP hydrolysis activity"/>
    <property type="evidence" value="ECO:0007669"/>
    <property type="project" value="UniProtKB-UniRule"/>
</dbReference>
<evidence type="ECO:0000256" key="4">
    <source>
        <dbReference type="ARBA" id="ARBA00022801"/>
    </source>
</evidence>
<dbReference type="EMBL" id="LIUF01000002">
    <property type="protein sequence ID" value="KOX93778.1"/>
    <property type="molecule type" value="Genomic_DNA"/>
</dbReference>
<evidence type="ECO:0000256" key="5">
    <source>
        <dbReference type="ARBA" id="ARBA00022833"/>
    </source>
</evidence>
<protein>
    <recommendedName>
        <fullName evidence="10">DNA double-strand break repair Rad50 ATPase</fullName>
    </recommendedName>
</protein>
<evidence type="ECO:0000259" key="13">
    <source>
        <dbReference type="PROSITE" id="PS51131"/>
    </source>
</evidence>
<keyword evidence="8 10" id="KW-0234">DNA repair</keyword>
<feature type="binding site" evidence="10 11">
    <location>
        <position position="456"/>
    </location>
    <ligand>
        <name>Zn(2+)</name>
        <dbReference type="ChEBI" id="CHEBI:29105"/>
    </ligand>
</feature>
<dbReference type="GO" id="GO:0006302">
    <property type="term" value="P:double-strand break repair"/>
    <property type="evidence" value="ECO:0007669"/>
    <property type="project" value="UniProtKB-UniRule"/>
</dbReference>
<accession>A0A0M9AL96</accession>
<organism evidence="14 16">
    <name type="scientific">Haloarcula rubripromontorii</name>
    <dbReference type="NCBI Taxonomy" id="1705562"/>
    <lineage>
        <taxon>Archaea</taxon>
        <taxon>Methanobacteriati</taxon>
        <taxon>Methanobacteriota</taxon>
        <taxon>Stenosarchaea group</taxon>
        <taxon>Halobacteria</taxon>
        <taxon>Halobacteriales</taxon>
        <taxon>Haloarculaceae</taxon>
        <taxon>Haloarcula</taxon>
    </lineage>
</organism>
<feature type="binding site" evidence="10">
    <location>
        <position position="137"/>
    </location>
    <ligand>
        <name>ATP</name>
        <dbReference type="ChEBI" id="CHEBI:30616"/>
    </ligand>
</feature>
<dbReference type="NCBIfam" id="NF041035">
    <property type="entry name" value="Rad50_Halo"/>
    <property type="match status" value="1"/>
</dbReference>
<evidence type="ECO:0000256" key="9">
    <source>
        <dbReference type="ARBA" id="ARBA00049666"/>
    </source>
</evidence>
<dbReference type="InterPro" id="IPR053480">
    <property type="entry name" value="DSB_repair_ATPase"/>
</dbReference>
<comment type="similarity">
    <text evidence="9">Belongs to the Sph1/Sph2 family.</text>
</comment>
<dbReference type="EMBL" id="WOWB01000001">
    <property type="protein sequence ID" value="NLV05679.1"/>
    <property type="molecule type" value="Genomic_DNA"/>
</dbReference>
<feature type="domain" description="Zinc-hook" evidence="13">
    <location>
        <begin position="409"/>
        <end position="508"/>
    </location>
</feature>
<keyword evidence="3 10" id="KW-0227">DNA damage</keyword>
<feature type="compositionally biased region" description="Polar residues" evidence="12">
    <location>
        <begin position="292"/>
        <end position="306"/>
    </location>
</feature>
<name>A0A0M9AL96_9EURY</name>
<evidence type="ECO:0000256" key="6">
    <source>
        <dbReference type="ARBA" id="ARBA00022840"/>
    </source>
</evidence>
<keyword evidence="7" id="KW-0175">Coiled coil</keyword>
<dbReference type="Gene3D" id="1.10.287.510">
    <property type="entry name" value="Helix hairpin bin"/>
    <property type="match status" value="1"/>
</dbReference>
<dbReference type="NCBIfam" id="NF002572">
    <property type="entry name" value="PRK02224.1"/>
    <property type="match status" value="1"/>
</dbReference>
<feature type="region of interest" description="Disordered" evidence="12">
    <location>
        <begin position="546"/>
        <end position="568"/>
    </location>
</feature>
<dbReference type="Proteomes" id="UP000610611">
    <property type="component" value="Unassembled WGS sequence"/>
</dbReference>
<evidence type="ECO:0000313" key="14">
    <source>
        <dbReference type="EMBL" id="KOX93778.1"/>
    </source>
</evidence>
<evidence type="ECO:0000256" key="10">
    <source>
        <dbReference type="HAMAP-Rule" id="MF_00449"/>
    </source>
</evidence>
<evidence type="ECO:0000256" key="1">
    <source>
        <dbReference type="ARBA" id="ARBA00022723"/>
    </source>
</evidence>
<proteinExistence type="inferred from homology"/>
<dbReference type="PROSITE" id="PS51131">
    <property type="entry name" value="ZN_HOOK"/>
    <property type="match status" value="1"/>
</dbReference>
<dbReference type="PANTHER" id="PTHR32114:SF2">
    <property type="entry name" value="ABC TRANSPORTER ABCH.3"/>
    <property type="match status" value="1"/>
</dbReference>
<dbReference type="InterPro" id="IPR027417">
    <property type="entry name" value="P-loop_NTPase"/>
</dbReference>
<dbReference type="SUPFAM" id="SSF52540">
    <property type="entry name" value="P-loop containing nucleoside triphosphate hydrolases"/>
    <property type="match status" value="1"/>
</dbReference>
<feature type="binding site" evidence="10 11">
    <location>
        <position position="459"/>
    </location>
    <ligand>
        <name>Zn(2+)</name>
        <dbReference type="ChEBI" id="CHEBI:29105"/>
    </ligand>
</feature>
<dbReference type="InterPro" id="IPR013134">
    <property type="entry name" value="Zn_hook_RAD50"/>
</dbReference>
<keyword evidence="5 10" id="KW-0862">Zinc</keyword>
<dbReference type="HAMAP" id="MF_00449">
    <property type="entry name" value="RAD50"/>
    <property type="match status" value="1"/>
</dbReference>
<dbReference type="SUPFAM" id="SSF75712">
    <property type="entry name" value="Rad50 coiled-coil Zn hook"/>
    <property type="match status" value="1"/>
</dbReference>
<feature type="binding site" evidence="10">
    <location>
        <position position="12"/>
    </location>
    <ligand>
        <name>ATP</name>
        <dbReference type="ChEBI" id="CHEBI:30616"/>
    </ligand>
</feature>
<evidence type="ECO:0000256" key="11">
    <source>
        <dbReference type="PROSITE-ProRule" id="PRU00471"/>
    </source>
</evidence>
<dbReference type="PATRIC" id="fig|1705562.3.peg.2594"/>
<dbReference type="AlphaFoldDB" id="A0A0M9AL96"/>
<comment type="similarity">
    <text evidence="10">Belongs to the SMC family. RAD50 subfamily.</text>
</comment>
<reference evidence="15" key="2">
    <citation type="submission" date="2019-12" db="EMBL/GenBank/DDBJ databases">
        <title>The whole-genome sequencing of Haloarcula japonica strain pws8.</title>
        <authorList>
            <person name="Verma D.K."/>
            <person name="Gopal K."/>
            <person name="Prasad E.S."/>
        </authorList>
    </citation>
    <scope>NUCLEOTIDE SEQUENCE</scope>
    <source>
        <strain evidence="15">Pws8</strain>
    </source>
</reference>
<dbReference type="RefSeq" id="WP_053967466.1">
    <property type="nucleotide sequence ID" value="NZ_LIUF01000002.1"/>
</dbReference>
<keyword evidence="6 10" id="KW-0067">ATP-binding</keyword>
<evidence type="ECO:0000313" key="15">
    <source>
        <dbReference type="EMBL" id="NLV05679.1"/>
    </source>
</evidence>
<feature type="region of interest" description="Disordered" evidence="12">
    <location>
        <begin position="621"/>
        <end position="657"/>
    </location>
</feature>
<sequence length="891" mass="101068">MKFHRVKLSNFKCYDDADLRLDNGVTVIHGLNGSGKSSLLEACFFALYGSKALDENLGDVVTIGADDCTVELWFSHAGGDYHLTRRVRATGAQPTTAKCVLETPEGNYEGARDVRRRVTELLRMDSEAFVNCAYVRQGEVNKLINASPGDRQDMLDDLLQLGKLEEYRERASDARVGVGRVRDDKQGALSQLDEQIQEKEEKDLHERLNSLETKEAKLLDEIEHIEDQKATAEETLTQAGSVLEEYEEKREELSALEDDIEELEATITETETERTELKERISDLQDRRESLQEQLAETVSETNLDSSEPDPEAVAARLEELQSRDDDLQGRIEDQRVDAKEHSSTADALAESAADLESRAADKREEADELEADIEAARESIAERREQISDIDDQIADLEARFEGAPTDRDGAQSYKESVASDLDDARQRVTELETKLESEREALAEAEALLEAGKCPECGQDVVESPHVASIEEDRERIAELESTLADARDEVETLESKHETATALVETADELATLENNRSNIVQLVEEKEDGLDADRERIETLREDAAEHESEAETKREKAAEAREQAEDCRSVVAECNQERQQVKQAIKHLERVEDLLGDIDDCDDDIERLREKRTQQAELNDQRREQLAEKRERKQDLARSFDEERIDEARNEKQRAEQYIEQAEEALAEKREKRDELQNAIGGVTNEIEELESLRERRDDLEATLERLETLYEETEELQEMYGTLRAELRQRNVETLERMLNQTFDLVYQNDSYSHIELDGQYQLTVYQKDGEPLEPEQLSGGERALFNLSLRCAIYRLLAEGIEGAAPMPPLILDEPTVFLDSGHVTQLLDLVEYMRDEVGVEQILVVSHDEELVGAADDLVRVEKDATTNRSRVEQVEATVAELA</sequence>
<evidence type="ECO:0000313" key="16">
    <source>
        <dbReference type="Proteomes" id="UP000037729"/>
    </source>
</evidence>
<comment type="domain">
    <text evidence="10">The two conserved Cys that bind zinc constitute the zinc-hook, which separates the large intramolecular coiled coil regions. The 2 Cys residues coordinate one molecule of zinc with the help of the 2 Cys residues of the zinc-hook of another Rad50 molecule, thereby forming a V-shaped homodimer.</text>
</comment>
<dbReference type="STRING" id="1705562.AMS69_07615"/>
<comment type="caution">
    <text evidence="10">Lacks conserved residue(s) required for the propagation of feature annotation.</text>
</comment>
<evidence type="ECO:0000256" key="8">
    <source>
        <dbReference type="ARBA" id="ARBA00023204"/>
    </source>
</evidence>
<comment type="subunit">
    <text evidence="10">Homodimer. Forms a heterotetramer composed of two Mre11 subunits and two Rad50 subunits.</text>
</comment>
<feature type="region of interest" description="Disordered" evidence="12">
    <location>
        <begin position="404"/>
        <end position="423"/>
    </location>
</feature>
<reference evidence="14 16" key="1">
    <citation type="submission" date="2015-08" db="EMBL/GenBank/DDBJ databases">
        <title>Genomes of Isolates from Cabo Rojo, PR.</title>
        <authorList>
            <person name="Sanchez-Nieves R.L."/>
            <person name="Montalvo-Rodriguez R."/>
        </authorList>
    </citation>
    <scope>NUCLEOTIDE SEQUENCE [LARGE SCALE GENOMIC DNA]</scope>
    <source>
        <strain evidence="14 16">SL3</strain>
    </source>
</reference>
<keyword evidence="1 10" id="KW-0479">Metal-binding</keyword>
<dbReference type="OrthoDB" id="25344at2157"/>
<dbReference type="PANTHER" id="PTHR32114">
    <property type="entry name" value="ABC TRANSPORTER ABCH.3"/>
    <property type="match status" value="1"/>
</dbReference>
<dbReference type="GO" id="GO:0005524">
    <property type="term" value="F:ATP binding"/>
    <property type="evidence" value="ECO:0007669"/>
    <property type="project" value="UniProtKB-UniRule"/>
</dbReference>
<evidence type="ECO:0000256" key="3">
    <source>
        <dbReference type="ARBA" id="ARBA00022763"/>
    </source>
</evidence>
<keyword evidence="16" id="KW-1185">Reference proteome</keyword>
<dbReference type="GO" id="GO:0008270">
    <property type="term" value="F:zinc ion binding"/>
    <property type="evidence" value="ECO:0007669"/>
    <property type="project" value="UniProtKB-UniRule"/>
</dbReference>
<comment type="caution">
    <text evidence="14">The sequence shown here is derived from an EMBL/GenBank/DDBJ whole genome shotgun (WGS) entry which is preliminary data.</text>
</comment>
<feature type="compositionally biased region" description="Basic and acidic residues" evidence="12">
    <location>
        <begin position="356"/>
        <end position="366"/>
    </location>
</feature>
<dbReference type="Gene3D" id="1.10.287.1490">
    <property type="match status" value="1"/>
</dbReference>
<feature type="binding site" evidence="10">
    <location>
        <begin position="32"/>
        <end position="38"/>
    </location>
    <ligand>
        <name>ATP</name>
        <dbReference type="ChEBI" id="CHEBI:30616"/>
    </ligand>
</feature>
<comment type="cofactor">
    <cofactor evidence="10">
        <name>Zn(2+)</name>
        <dbReference type="ChEBI" id="CHEBI:29105"/>
    </cofactor>
    <text evidence="10">Binds 1 zinc ion per homodimer.</text>
</comment>
<dbReference type="InterPro" id="IPR038729">
    <property type="entry name" value="Rad50/SbcC_AAA"/>
</dbReference>
<gene>
    <name evidence="10" type="primary">rad50</name>
    <name evidence="14" type="ORF">AMS69_07615</name>
    <name evidence="15" type="ORF">GOC83_05950</name>
</gene>
<dbReference type="Gene3D" id="3.40.50.300">
    <property type="entry name" value="P-loop containing nucleotide triphosphate hydrolases"/>
    <property type="match status" value="2"/>
</dbReference>
<feature type="compositionally biased region" description="Basic and acidic residues" evidence="12">
    <location>
        <begin position="375"/>
        <end position="388"/>
    </location>
</feature>
<feature type="compositionally biased region" description="Basic and acidic residues" evidence="12">
    <location>
        <begin position="271"/>
        <end position="291"/>
    </location>
</feature>
<feature type="region of interest" description="Disordered" evidence="12">
    <location>
        <begin position="268"/>
        <end position="389"/>
    </location>
</feature>
<feature type="compositionally biased region" description="Low complexity" evidence="12">
    <location>
        <begin position="346"/>
        <end position="355"/>
    </location>
</feature>
<dbReference type="Proteomes" id="UP000037729">
    <property type="component" value="Unassembled WGS sequence"/>
</dbReference>
<keyword evidence="4 10" id="KW-0378">Hydrolase</keyword>
<dbReference type="InterPro" id="IPR022982">
    <property type="entry name" value="Rad50_ATPase_archaeal"/>
</dbReference>
<evidence type="ECO:0000256" key="2">
    <source>
        <dbReference type="ARBA" id="ARBA00022741"/>
    </source>
</evidence>